<dbReference type="InterPro" id="IPR001387">
    <property type="entry name" value="Cro/C1-type_HTH"/>
</dbReference>
<dbReference type="Pfam" id="PF01381">
    <property type="entry name" value="HTH_3"/>
    <property type="match status" value="1"/>
</dbReference>
<feature type="domain" description="HTH cro/C1-type" evidence="1">
    <location>
        <begin position="5"/>
        <end position="60"/>
    </location>
</feature>
<dbReference type="CDD" id="cd00093">
    <property type="entry name" value="HTH_XRE"/>
    <property type="match status" value="1"/>
</dbReference>
<evidence type="ECO:0000259" key="1">
    <source>
        <dbReference type="PROSITE" id="PS50943"/>
    </source>
</evidence>
<name>A0A1L8SVU4_9ENTE</name>
<dbReference type="AlphaFoldDB" id="A0A1L8SVU4"/>
<proteinExistence type="predicted"/>
<dbReference type="OrthoDB" id="2736659at2"/>
<sequence>MWNKVEKEMKKAGLSQEKLAQKMDVHSGTISDLKHGRNKKPSFELIEKIADALDISMDVFRNKKIR</sequence>
<keyword evidence="2" id="KW-0238">DNA-binding</keyword>
<dbReference type="PROSITE" id="PS50943">
    <property type="entry name" value="HTH_CROC1"/>
    <property type="match status" value="1"/>
</dbReference>
<accession>A0A1L8SVU4</accession>
<evidence type="ECO:0000313" key="2">
    <source>
        <dbReference type="EMBL" id="OJG36217.1"/>
    </source>
</evidence>
<gene>
    <name evidence="2" type="ORF">RV00_GL001576</name>
</gene>
<keyword evidence="3" id="KW-1185">Reference proteome</keyword>
<organism evidence="2 3">
    <name type="scientific">Enterococcus devriesei</name>
    <dbReference type="NCBI Taxonomy" id="319970"/>
    <lineage>
        <taxon>Bacteria</taxon>
        <taxon>Bacillati</taxon>
        <taxon>Bacillota</taxon>
        <taxon>Bacilli</taxon>
        <taxon>Lactobacillales</taxon>
        <taxon>Enterococcaceae</taxon>
        <taxon>Enterococcus</taxon>
    </lineage>
</organism>
<dbReference type="RefSeq" id="WP_071861467.1">
    <property type="nucleotide sequence ID" value="NZ_JBHLVS010000031.1"/>
</dbReference>
<dbReference type="Gene3D" id="1.10.260.40">
    <property type="entry name" value="lambda repressor-like DNA-binding domains"/>
    <property type="match status" value="1"/>
</dbReference>
<comment type="caution">
    <text evidence="2">The sequence shown here is derived from an EMBL/GenBank/DDBJ whole genome shotgun (WGS) entry which is preliminary data.</text>
</comment>
<protein>
    <submittedName>
        <fullName evidence="2">DNA-binding helix-turn-helix protein</fullName>
    </submittedName>
</protein>
<dbReference type="SUPFAM" id="SSF47413">
    <property type="entry name" value="lambda repressor-like DNA-binding domains"/>
    <property type="match status" value="1"/>
</dbReference>
<dbReference type="EMBL" id="JXKM01000003">
    <property type="protein sequence ID" value="OJG36217.1"/>
    <property type="molecule type" value="Genomic_DNA"/>
</dbReference>
<dbReference type="STRING" id="319970.RV00_GL001576"/>
<reference evidence="2 3" key="1">
    <citation type="submission" date="2014-12" db="EMBL/GenBank/DDBJ databases">
        <title>Draft genome sequences of 29 type strains of Enterococci.</title>
        <authorList>
            <person name="Zhong Z."/>
            <person name="Sun Z."/>
            <person name="Liu W."/>
            <person name="Zhang W."/>
            <person name="Zhang H."/>
        </authorList>
    </citation>
    <scope>NUCLEOTIDE SEQUENCE [LARGE SCALE GENOMIC DNA]</scope>
    <source>
        <strain evidence="2 3">DSM 22802</strain>
    </source>
</reference>
<evidence type="ECO:0000313" key="3">
    <source>
        <dbReference type="Proteomes" id="UP000183700"/>
    </source>
</evidence>
<dbReference type="SMART" id="SM00530">
    <property type="entry name" value="HTH_XRE"/>
    <property type="match status" value="1"/>
</dbReference>
<dbReference type="InterPro" id="IPR010982">
    <property type="entry name" value="Lambda_DNA-bd_dom_sf"/>
</dbReference>
<dbReference type="Proteomes" id="UP000183700">
    <property type="component" value="Unassembled WGS sequence"/>
</dbReference>
<dbReference type="GO" id="GO:0003677">
    <property type="term" value="F:DNA binding"/>
    <property type="evidence" value="ECO:0007669"/>
    <property type="project" value="UniProtKB-KW"/>
</dbReference>